<evidence type="ECO:0000256" key="3">
    <source>
        <dbReference type="ARBA" id="ARBA00022989"/>
    </source>
</evidence>
<dbReference type="PANTHER" id="PTHR21016:SF25">
    <property type="entry name" value="TM2 DOMAIN-CONTAINING PROTEIN DDB_G0277895-RELATED"/>
    <property type="match status" value="1"/>
</dbReference>
<evidence type="ECO:0000256" key="4">
    <source>
        <dbReference type="ARBA" id="ARBA00023136"/>
    </source>
</evidence>
<dbReference type="GO" id="GO:0016020">
    <property type="term" value="C:membrane"/>
    <property type="evidence" value="ECO:0007669"/>
    <property type="project" value="UniProtKB-SubCell"/>
</dbReference>
<dbReference type="RefSeq" id="WP_118863143.1">
    <property type="nucleotide sequence ID" value="NZ_QWLV01000002.1"/>
</dbReference>
<feature type="domain" description="TM2" evidence="6">
    <location>
        <begin position="19"/>
        <end position="68"/>
    </location>
</feature>
<dbReference type="AlphaFoldDB" id="A0A396RRK3"/>
<comment type="subcellular location">
    <subcellularLocation>
        <location evidence="1">Membrane</location>
        <topology evidence="1">Multi-pass membrane protein</topology>
    </subcellularLocation>
</comment>
<protein>
    <submittedName>
        <fullName evidence="7">TM2 domain-containing protein</fullName>
    </submittedName>
</protein>
<feature type="transmembrane region" description="Helical" evidence="5">
    <location>
        <begin position="53"/>
        <end position="80"/>
    </location>
</feature>
<dbReference type="EMBL" id="QWLV01000002">
    <property type="protein sequence ID" value="RHW17952.1"/>
    <property type="molecule type" value="Genomic_DNA"/>
</dbReference>
<proteinExistence type="predicted"/>
<dbReference type="InterPro" id="IPR050932">
    <property type="entry name" value="TM2D1-3-like"/>
</dbReference>
<accession>A0A396RRK3</accession>
<evidence type="ECO:0000256" key="1">
    <source>
        <dbReference type="ARBA" id="ARBA00004141"/>
    </source>
</evidence>
<evidence type="ECO:0000313" key="7">
    <source>
        <dbReference type="EMBL" id="RHW17952.1"/>
    </source>
</evidence>
<comment type="caution">
    <text evidence="7">The sequence shown here is derived from an EMBL/GenBank/DDBJ whole genome shotgun (WGS) entry which is preliminary data.</text>
</comment>
<evidence type="ECO:0000256" key="5">
    <source>
        <dbReference type="SAM" id="Phobius"/>
    </source>
</evidence>
<keyword evidence="8" id="KW-1185">Reference proteome</keyword>
<dbReference type="OrthoDB" id="2004788at2"/>
<keyword evidence="4 5" id="KW-0472">Membrane</keyword>
<keyword evidence="2 5" id="KW-0812">Transmembrane</keyword>
<evidence type="ECO:0000259" key="6">
    <source>
        <dbReference type="Pfam" id="PF05154"/>
    </source>
</evidence>
<dbReference type="InterPro" id="IPR007829">
    <property type="entry name" value="TM2"/>
</dbReference>
<dbReference type="PANTHER" id="PTHR21016">
    <property type="entry name" value="BETA-AMYLOID BINDING PROTEIN-RELATED"/>
    <property type="match status" value="1"/>
</dbReference>
<feature type="transmembrane region" description="Helical" evidence="5">
    <location>
        <begin position="21"/>
        <end position="41"/>
    </location>
</feature>
<reference evidence="7 8" key="1">
    <citation type="submission" date="2018-08" db="EMBL/GenBank/DDBJ databases">
        <title>The multiple taxonomic identification of Sphingomonas gilva.</title>
        <authorList>
            <person name="Zhu D."/>
            <person name="Zheng S."/>
        </authorList>
    </citation>
    <scope>NUCLEOTIDE SEQUENCE [LARGE SCALE GENOMIC DNA]</scope>
    <source>
        <strain evidence="7 8">ZDH117</strain>
    </source>
</reference>
<gene>
    <name evidence="7" type="ORF">D1610_05435</name>
</gene>
<keyword evidence="3 5" id="KW-1133">Transmembrane helix</keyword>
<dbReference type="Pfam" id="PF05154">
    <property type="entry name" value="TM2"/>
    <property type="match status" value="1"/>
</dbReference>
<evidence type="ECO:0000256" key="2">
    <source>
        <dbReference type="ARBA" id="ARBA00022692"/>
    </source>
</evidence>
<dbReference type="Proteomes" id="UP000266693">
    <property type="component" value="Unassembled WGS sequence"/>
</dbReference>
<sequence>MNGDQAEMMRTQLVYDANRKSVGAAYLLWFFLGFFGAHRFYLGHVVSGAIQLVLFVLGWMTVWIVIGAVPLAVVGIWWLIDAFLIPSMARDHNLELAGALTGKDLRGNGFGPARMAH</sequence>
<organism evidence="7 8">
    <name type="scientific">Sphingomonas gilva</name>
    <dbReference type="NCBI Taxonomy" id="2305907"/>
    <lineage>
        <taxon>Bacteria</taxon>
        <taxon>Pseudomonadati</taxon>
        <taxon>Pseudomonadota</taxon>
        <taxon>Alphaproteobacteria</taxon>
        <taxon>Sphingomonadales</taxon>
        <taxon>Sphingomonadaceae</taxon>
        <taxon>Sphingomonas</taxon>
    </lineage>
</organism>
<evidence type="ECO:0000313" key="8">
    <source>
        <dbReference type="Proteomes" id="UP000266693"/>
    </source>
</evidence>
<name>A0A396RRK3_9SPHN</name>